<organism evidence="1">
    <name type="scientific">marine metagenome</name>
    <dbReference type="NCBI Taxonomy" id="408172"/>
    <lineage>
        <taxon>unclassified sequences</taxon>
        <taxon>metagenomes</taxon>
        <taxon>ecological metagenomes</taxon>
    </lineage>
</organism>
<accession>A0A382WX22</accession>
<dbReference type="SUPFAM" id="SSF53850">
    <property type="entry name" value="Periplasmic binding protein-like II"/>
    <property type="match status" value="1"/>
</dbReference>
<evidence type="ECO:0008006" key="2">
    <source>
        <dbReference type="Google" id="ProtNLM"/>
    </source>
</evidence>
<gene>
    <name evidence="1" type="ORF">METZ01_LOCUS416216</name>
</gene>
<proteinExistence type="predicted"/>
<dbReference type="EMBL" id="UINC01163191">
    <property type="protein sequence ID" value="SVD63362.1"/>
    <property type="molecule type" value="Genomic_DNA"/>
</dbReference>
<feature type="non-terminal residue" evidence="1">
    <location>
        <position position="132"/>
    </location>
</feature>
<dbReference type="Gene3D" id="3.40.190.10">
    <property type="entry name" value="Periplasmic binding protein-like II"/>
    <property type="match status" value="1"/>
</dbReference>
<evidence type="ECO:0000313" key="1">
    <source>
        <dbReference type="EMBL" id="SVD63362.1"/>
    </source>
</evidence>
<name>A0A382WX22_9ZZZZ</name>
<sequence>MKKKLWFVLTRFLIVGALLSAWSVAPAAQRDRLIIGIPAFPPSADQDMASHPMQWLLTFYTASWAFEAPRALGGFPGAEDVSVPIYGWSQPRNFESWGVSEDGLTWTFRIRPGTMSYYGNEFTTEDIKWSHE</sequence>
<reference evidence="1" key="1">
    <citation type="submission" date="2018-05" db="EMBL/GenBank/DDBJ databases">
        <authorList>
            <person name="Lanie J.A."/>
            <person name="Ng W.-L."/>
            <person name="Kazmierczak K.M."/>
            <person name="Andrzejewski T.M."/>
            <person name="Davidsen T.M."/>
            <person name="Wayne K.J."/>
            <person name="Tettelin H."/>
            <person name="Glass J.I."/>
            <person name="Rusch D."/>
            <person name="Podicherti R."/>
            <person name="Tsui H.-C.T."/>
            <person name="Winkler M.E."/>
        </authorList>
    </citation>
    <scope>NUCLEOTIDE SEQUENCE</scope>
</reference>
<protein>
    <recommendedName>
        <fullName evidence="2">Solute-binding protein family 5 domain-containing protein</fullName>
    </recommendedName>
</protein>
<dbReference type="AlphaFoldDB" id="A0A382WX22"/>